<keyword evidence="6 9" id="KW-0812">Transmembrane</keyword>
<keyword evidence="8 9" id="KW-0472">Membrane</keyword>
<evidence type="ECO:0000313" key="12">
    <source>
        <dbReference type="Proteomes" id="UP000609531"/>
    </source>
</evidence>
<dbReference type="EMBL" id="JAEKJA010000003">
    <property type="protein sequence ID" value="MBJ3775048.1"/>
    <property type="molecule type" value="Genomic_DNA"/>
</dbReference>
<dbReference type="InterPro" id="IPR010065">
    <property type="entry name" value="AA_ABC_transptr_permease_3TM"/>
</dbReference>
<name>A0A934MF37_9HYPH</name>
<keyword evidence="12" id="KW-1185">Reference proteome</keyword>
<dbReference type="GO" id="GO:0043190">
    <property type="term" value="C:ATP-binding cassette (ABC) transporter complex"/>
    <property type="evidence" value="ECO:0007669"/>
    <property type="project" value="InterPro"/>
</dbReference>
<dbReference type="Pfam" id="PF00528">
    <property type="entry name" value="BPD_transp_1"/>
    <property type="match status" value="1"/>
</dbReference>
<evidence type="ECO:0000256" key="3">
    <source>
        <dbReference type="ARBA" id="ARBA00022448"/>
    </source>
</evidence>
<evidence type="ECO:0000313" key="11">
    <source>
        <dbReference type="EMBL" id="MBJ3775048.1"/>
    </source>
</evidence>
<dbReference type="AlphaFoldDB" id="A0A934MF37"/>
<proteinExistence type="inferred from homology"/>
<evidence type="ECO:0000256" key="5">
    <source>
        <dbReference type="ARBA" id="ARBA00022519"/>
    </source>
</evidence>
<evidence type="ECO:0000256" key="2">
    <source>
        <dbReference type="ARBA" id="ARBA00010072"/>
    </source>
</evidence>
<evidence type="ECO:0000256" key="6">
    <source>
        <dbReference type="ARBA" id="ARBA00022692"/>
    </source>
</evidence>
<evidence type="ECO:0000259" key="10">
    <source>
        <dbReference type="PROSITE" id="PS50928"/>
    </source>
</evidence>
<evidence type="ECO:0000256" key="7">
    <source>
        <dbReference type="ARBA" id="ARBA00022989"/>
    </source>
</evidence>
<dbReference type="PANTHER" id="PTHR30133">
    <property type="entry name" value="CATIONIC AMINO ACID TRANSPORTER, MEMBRANE COMPONENT"/>
    <property type="match status" value="1"/>
</dbReference>
<keyword evidence="5" id="KW-0997">Cell inner membrane</keyword>
<dbReference type="PROSITE" id="PS50928">
    <property type="entry name" value="ABC_TM1"/>
    <property type="match status" value="1"/>
</dbReference>
<dbReference type="NCBIfam" id="TIGR01726">
    <property type="entry name" value="HEQRo_perm_3TM"/>
    <property type="match status" value="1"/>
</dbReference>
<feature type="transmembrane region" description="Helical" evidence="9">
    <location>
        <begin position="20"/>
        <end position="48"/>
    </location>
</feature>
<accession>A0A934MF37</accession>
<dbReference type="SUPFAM" id="SSF161098">
    <property type="entry name" value="MetI-like"/>
    <property type="match status" value="1"/>
</dbReference>
<keyword evidence="4" id="KW-1003">Cell membrane</keyword>
<feature type="transmembrane region" description="Helical" evidence="9">
    <location>
        <begin position="202"/>
        <end position="226"/>
    </location>
</feature>
<feature type="transmembrane region" description="Helical" evidence="9">
    <location>
        <begin position="103"/>
        <end position="124"/>
    </location>
</feature>
<dbReference type="RefSeq" id="WP_198880940.1">
    <property type="nucleotide sequence ID" value="NZ_JAEKJA010000003.1"/>
</dbReference>
<evidence type="ECO:0000256" key="4">
    <source>
        <dbReference type="ARBA" id="ARBA00022475"/>
    </source>
</evidence>
<protein>
    <submittedName>
        <fullName evidence="11">ABC transporter permease subunit</fullName>
    </submittedName>
</protein>
<evidence type="ECO:0000256" key="8">
    <source>
        <dbReference type="ARBA" id="ARBA00023136"/>
    </source>
</evidence>
<evidence type="ECO:0000256" key="1">
    <source>
        <dbReference type="ARBA" id="ARBA00004429"/>
    </source>
</evidence>
<sequence length="237" mass="25466">MDDSLLSLLRFGPQGWGDELLAGVRITLLLALATAPIGLVGGFLLALARRSQSARLRVPATIFTTVFKGLPELITLFIVYYGLSMLLSALLSLVSDVYVEVSSFLAGMIALGAVSASFASEVFLGAFAGIPKGQIEGAEALGLSRYARMRKVVLPQLLRLALPGLGNLWLVLLKDTALVSVIALPDLLRRTFVAVGATKEPFFFFFVAILIYFAMSLVSSVILGFLEARYSRGYAGR</sequence>
<keyword evidence="3 9" id="KW-0813">Transport</keyword>
<comment type="subcellular location">
    <subcellularLocation>
        <location evidence="1">Cell inner membrane</location>
        <topology evidence="1">Multi-pass membrane protein</topology>
    </subcellularLocation>
    <subcellularLocation>
        <location evidence="9">Cell membrane</location>
        <topology evidence="9">Multi-pass membrane protein</topology>
    </subcellularLocation>
</comment>
<dbReference type="PANTHER" id="PTHR30133:SF2">
    <property type="entry name" value="ARGININE ABC TRANSPORTER PERMEASE PROTEIN ARTQ"/>
    <property type="match status" value="1"/>
</dbReference>
<dbReference type="Gene3D" id="1.10.3720.10">
    <property type="entry name" value="MetI-like"/>
    <property type="match status" value="1"/>
</dbReference>
<comment type="caution">
    <text evidence="11">The sequence shown here is derived from an EMBL/GenBank/DDBJ whole genome shotgun (WGS) entry which is preliminary data.</text>
</comment>
<dbReference type="CDD" id="cd06261">
    <property type="entry name" value="TM_PBP2"/>
    <property type="match status" value="1"/>
</dbReference>
<evidence type="ECO:0000256" key="9">
    <source>
        <dbReference type="RuleBase" id="RU363032"/>
    </source>
</evidence>
<dbReference type="InterPro" id="IPR035906">
    <property type="entry name" value="MetI-like_sf"/>
</dbReference>
<feature type="domain" description="ABC transmembrane type-1" evidence="10">
    <location>
        <begin position="24"/>
        <end position="223"/>
    </location>
</feature>
<dbReference type="InterPro" id="IPR051613">
    <property type="entry name" value="ABC_transp_permease_HisMQ"/>
</dbReference>
<organism evidence="11 12">
    <name type="scientific">Acuticoccus mangrovi</name>
    <dbReference type="NCBI Taxonomy" id="2796142"/>
    <lineage>
        <taxon>Bacteria</taxon>
        <taxon>Pseudomonadati</taxon>
        <taxon>Pseudomonadota</taxon>
        <taxon>Alphaproteobacteria</taxon>
        <taxon>Hyphomicrobiales</taxon>
        <taxon>Amorphaceae</taxon>
        <taxon>Acuticoccus</taxon>
    </lineage>
</organism>
<dbReference type="InterPro" id="IPR000515">
    <property type="entry name" value="MetI-like"/>
</dbReference>
<dbReference type="Proteomes" id="UP000609531">
    <property type="component" value="Unassembled WGS sequence"/>
</dbReference>
<feature type="transmembrane region" description="Helical" evidence="9">
    <location>
        <begin position="60"/>
        <end position="83"/>
    </location>
</feature>
<dbReference type="GO" id="GO:0022857">
    <property type="term" value="F:transmembrane transporter activity"/>
    <property type="evidence" value="ECO:0007669"/>
    <property type="project" value="InterPro"/>
</dbReference>
<feature type="transmembrane region" description="Helical" evidence="9">
    <location>
        <begin position="157"/>
        <end position="182"/>
    </location>
</feature>
<keyword evidence="7 9" id="KW-1133">Transmembrane helix</keyword>
<comment type="similarity">
    <text evidence="2">Belongs to the binding-protein-dependent transport system permease family. HisMQ subfamily.</text>
</comment>
<reference evidence="11" key="1">
    <citation type="submission" date="2020-12" db="EMBL/GenBank/DDBJ databases">
        <title>Bacterial taxonomy.</title>
        <authorList>
            <person name="Pan X."/>
        </authorList>
    </citation>
    <scope>NUCLEOTIDE SEQUENCE</scope>
    <source>
        <strain evidence="11">B2012</strain>
    </source>
</reference>
<gene>
    <name evidence="11" type="ORF">JCR33_05075</name>
</gene>